<organism evidence="2 3">
    <name type="scientific">Phellinidium pouzarii</name>
    <dbReference type="NCBI Taxonomy" id="167371"/>
    <lineage>
        <taxon>Eukaryota</taxon>
        <taxon>Fungi</taxon>
        <taxon>Dikarya</taxon>
        <taxon>Basidiomycota</taxon>
        <taxon>Agaricomycotina</taxon>
        <taxon>Agaricomycetes</taxon>
        <taxon>Hymenochaetales</taxon>
        <taxon>Hymenochaetaceae</taxon>
        <taxon>Phellinidium</taxon>
    </lineage>
</organism>
<accession>A0A4V3XE08</accession>
<comment type="caution">
    <text evidence="2">The sequence shown here is derived from an EMBL/GenBank/DDBJ whole genome shotgun (WGS) entry which is preliminary data.</text>
</comment>
<evidence type="ECO:0000313" key="2">
    <source>
        <dbReference type="EMBL" id="THH11803.1"/>
    </source>
</evidence>
<sequence>MNTLPPVIKSKISTKKRKRTPDADDLPVTKQPRSDNEDIVMNDVEAQASEYPPLAGELPLKDEDAQKILDVLEMVDTQGLLDRVFPLDDVLGIKAPSSPSSSKAQSDSYSLRTLLKESNEHPLRVYRSAIKQLFPISSQPRSRISPPAAQQRGFCQLALSLIEQASQHTIECLSLKPELVLPDRLSEDESSPTKEDPDVIDSRRKYALMQKLPTGEWWSSLNSDLVGADAKPLNDLGTAYAELIATMPSSSSTSKPTPTLGELHISKKVQTKIKLPGPRPISCGSFLDYGPYASFAPSFDNDGCDVGRIGVSNVLWRRHEKGKAREKARILGERIRQKLAAQAGEKMEIEGVMEIDPVEARAAARQKEKELLGSLVVQEECDPTRKLLDALEREENANELLARNAKALLRLEELQRIRLSGEKGGSSNVKVGSEEWNIAQRIMDSLTLITSMRPRLPNGSASAILPPASVLRALHQTLPSEPSQGWYGTLTGSRGLALRDDTTLHVKASSSNQAPAPVPAPTPAPQTPAPAYSSNYSYANYSQQYRNNPSQAYTREGQPGSYFPNGYSQGGSTPQTQKTQLPYQTQFSGGSQYPYASWFQGQSAAGSGSGTPGPGSRKGTPQPAAAMPAIPATGYAPYSAAVTSATPARAVANTVATKVQTNGWATPGTNVNSGYGAPTLPLHMRATDPVSPSVGPVSPLVFNTQNVLTNYQQAPPANS</sequence>
<dbReference type="EMBL" id="SGPK01000008">
    <property type="protein sequence ID" value="THH11803.1"/>
    <property type="molecule type" value="Genomic_DNA"/>
</dbReference>
<feature type="region of interest" description="Disordered" evidence="1">
    <location>
        <begin position="507"/>
        <end position="535"/>
    </location>
</feature>
<feature type="region of interest" description="Disordered" evidence="1">
    <location>
        <begin position="1"/>
        <end position="55"/>
    </location>
</feature>
<dbReference type="OrthoDB" id="21648at2759"/>
<feature type="compositionally biased region" description="Pro residues" evidence="1">
    <location>
        <begin position="516"/>
        <end position="528"/>
    </location>
</feature>
<reference evidence="2 3" key="1">
    <citation type="submission" date="2019-02" db="EMBL/GenBank/DDBJ databases">
        <title>Genome sequencing of the rare red list fungi Phellinidium pouzarii.</title>
        <authorList>
            <person name="Buettner E."/>
            <person name="Kellner H."/>
        </authorList>
    </citation>
    <scope>NUCLEOTIDE SEQUENCE [LARGE SCALE GENOMIC DNA]</scope>
    <source>
        <strain evidence="2 3">DSM 108285</strain>
    </source>
</reference>
<evidence type="ECO:0000256" key="1">
    <source>
        <dbReference type="SAM" id="MobiDB-lite"/>
    </source>
</evidence>
<keyword evidence="3" id="KW-1185">Reference proteome</keyword>
<dbReference type="AlphaFoldDB" id="A0A4V3XE08"/>
<name>A0A4V3XE08_9AGAM</name>
<protein>
    <submittedName>
        <fullName evidence="2">Uncharacterized protein</fullName>
    </submittedName>
</protein>
<feature type="compositionally biased region" description="Polar residues" evidence="1">
    <location>
        <begin position="566"/>
        <end position="577"/>
    </location>
</feature>
<feature type="region of interest" description="Disordered" evidence="1">
    <location>
        <begin position="600"/>
        <end position="628"/>
    </location>
</feature>
<proteinExistence type="predicted"/>
<evidence type="ECO:0000313" key="3">
    <source>
        <dbReference type="Proteomes" id="UP000308199"/>
    </source>
</evidence>
<dbReference type="Proteomes" id="UP000308199">
    <property type="component" value="Unassembled WGS sequence"/>
</dbReference>
<feature type="region of interest" description="Disordered" evidence="1">
    <location>
        <begin position="550"/>
        <end position="577"/>
    </location>
</feature>
<gene>
    <name evidence="2" type="ORF">EW145_g428</name>
</gene>